<evidence type="ECO:0000313" key="6">
    <source>
        <dbReference type="Proteomes" id="UP000233469"/>
    </source>
</evidence>
<evidence type="ECO:0000256" key="1">
    <source>
        <dbReference type="ARBA" id="ARBA00004340"/>
    </source>
</evidence>
<dbReference type="EMBL" id="LLXL01007141">
    <property type="protein sequence ID" value="PKK55649.1"/>
    <property type="molecule type" value="Genomic_DNA"/>
</dbReference>
<dbReference type="Proteomes" id="UP000233469">
    <property type="component" value="Unassembled WGS sequence"/>
</dbReference>
<keyword evidence="3" id="KW-0964">Secreted</keyword>
<dbReference type="VEuPathDB" id="FungiDB:FUN_013671"/>
<evidence type="ECO:0000256" key="3">
    <source>
        <dbReference type="ARBA" id="ARBA00022525"/>
    </source>
</evidence>
<name>A0A2N1M215_9GLOM</name>
<dbReference type="Pfam" id="PF20147">
    <property type="entry name" value="Crinkler"/>
    <property type="match status" value="1"/>
</dbReference>
<reference evidence="5 6" key="1">
    <citation type="submission" date="2016-04" db="EMBL/GenBank/DDBJ databases">
        <title>Genome analyses suggest a sexual origin of heterokaryosis in a supposedly ancient asexual fungus.</title>
        <authorList>
            <person name="Ropars J."/>
            <person name="Sedzielewska K."/>
            <person name="Noel J."/>
            <person name="Charron P."/>
            <person name="Farinelli L."/>
            <person name="Marton T."/>
            <person name="Kruger M."/>
            <person name="Pelin A."/>
            <person name="Brachmann A."/>
            <person name="Corradi N."/>
        </authorList>
    </citation>
    <scope>NUCLEOTIDE SEQUENCE [LARGE SCALE GENOMIC DNA]</scope>
    <source>
        <strain evidence="5 6">C2</strain>
    </source>
</reference>
<protein>
    <recommendedName>
        <fullName evidence="4">Crinkler effector protein N-terminal domain-containing protein</fullName>
    </recommendedName>
</protein>
<dbReference type="AlphaFoldDB" id="A0A2N1M215"/>
<proteinExistence type="predicted"/>
<gene>
    <name evidence="5" type="ORF">RhiirC2_858940</name>
</gene>
<feature type="domain" description="Crinkler effector protein N-terminal" evidence="4">
    <location>
        <begin position="4"/>
        <end position="113"/>
    </location>
</feature>
<dbReference type="VEuPathDB" id="FungiDB:RhiirA1_543797"/>
<accession>A0A2N1M215</accession>
<evidence type="ECO:0000256" key="2">
    <source>
        <dbReference type="ARBA" id="ARBA00004613"/>
    </source>
</evidence>
<evidence type="ECO:0000259" key="4">
    <source>
        <dbReference type="Pfam" id="PF20147"/>
    </source>
</evidence>
<organism evidence="5 6">
    <name type="scientific">Rhizophagus irregularis</name>
    <dbReference type="NCBI Taxonomy" id="588596"/>
    <lineage>
        <taxon>Eukaryota</taxon>
        <taxon>Fungi</taxon>
        <taxon>Fungi incertae sedis</taxon>
        <taxon>Mucoromycota</taxon>
        <taxon>Glomeromycotina</taxon>
        <taxon>Glomeromycetes</taxon>
        <taxon>Glomerales</taxon>
        <taxon>Glomeraceae</taxon>
        <taxon>Rhizophagus</taxon>
    </lineage>
</organism>
<reference evidence="5 6" key="2">
    <citation type="submission" date="2017-10" db="EMBL/GenBank/DDBJ databases">
        <title>Extensive intraspecific genome diversity in a model arbuscular mycorrhizal fungus.</title>
        <authorList>
            <person name="Chen E.C.H."/>
            <person name="Morin E."/>
            <person name="Baudet D."/>
            <person name="Noel J."/>
            <person name="Ndikumana S."/>
            <person name="Charron P."/>
            <person name="St-Onge C."/>
            <person name="Giorgi J."/>
            <person name="Grigoriev I.V."/>
            <person name="Roux C."/>
            <person name="Martin F.M."/>
            <person name="Corradi N."/>
        </authorList>
    </citation>
    <scope>NUCLEOTIDE SEQUENCE [LARGE SCALE GENOMIC DNA]</scope>
    <source>
        <strain evidence="5 6">C2</strain>
    </source>
</reference>
<comment type="caution">
    <text evidence="5">The sequence shown here is derived from an EMBL/GenBank/DDBJ whole genome shotgun (WGS) entry which is preliminary data.</text>
</comment>
<evidence type="ECO:0000313" key="5">
    <source>
        <dbReference type="EMBL" id="PKK55649.1"/>
    </source>
</evidence>
<sequence>MSIITLSCLVAGENPYENAFNVKVNKTEAVSELKDVIKENQKPFFDNVAPKELKLWKVDISLEEENEKLTAVNTKINVNIKEELGGVELLPLSKISKHFPSQPADEHIHIIVQRPVETKEVHCTATYGLSASHMFHISGWDRGRTYCYKS</sequence>
<comment type="subcellular location">
    <subcellularLocation>
        <location evidence="1">Host cell</location>
    </subcellularLocation>
    <subcellularLocation>
        <location evidence="2">Secreted</location>
    </subcellularLocation>
</comment>
<dbReference type="GO" id="GO:0043657">
    <property type="term" value="C:host cell"/>
    <property type="evidence" value="ECO:0007669"/>
    <property type="project" value="UniProtKB-SubCell"/>
</dbReference>
<dbReference type="VEuPathDB" id="FungiDB:RhiirFUN_021445"/>
<dbReference type="GO" id="GO:0005576">
    <property type="term" value="C:extracellular region"/>
    <property type="evidence" value="ECO:0007669"/>
    <property type="project" value="UniProtKB-SubCell"/>
</dbReference>
<dbReference type="InterPro" id="IPR045379">
    <property type="entry name" value="Crinkler_N"/>
</dbReference>